<dbReference type="Gene3D" id="1.10.490.10">
    <property type="entry name" value="Globins"/>
    <property type="match status" value="1"/>
</dbReference>
<dbReference type="AlphaFoldDB" id="A0AAE3XJD9"/>
<evidence type="ECO:0000313" key="2">
    <source>
        <dbReference type="Proteomes" id="UP001185092"/>
    </source>
</evidence>
<protein>
    <submittedName>
        <fullName evidence="1">Hemoglobin</fullName>
    </submittedName>
</protein>
<dbReference type="SUPFAM" id="SSF46458">
    <property type="entry name" value="Globin-like"/>
    <property type="match status" value="1"/>
</dbReference>
<reference evidence="1" key="1">
    <citation type="submission" date="2023-07" db="EMBL/GenBank/DDBJ databases">
        <title>Genomic Encyclopedia of Type Strains, Phase IV (KMG-IV): sequencing the most valuable type-strain genomes for metagenomic binning, comparative biology and taxonomic classification.</title>
        <authorList>
            <person name="Goeker M."/>
        </authorList>
    </citation>
    <scope>NUCLEOTIDE SEQUENCE</scope>
    <source>
        <strain evidence="1">DSM 26174</strain>
    </source>
</reference>
<dbReference type="Proteomes" id="UP001185092">
    <property type="component" value="Unassembled WGS sequence"/>
</dbReference>
<proteinExistence type="predicted"/>
<dbReference type="CDD" id="cd08916">
    <property type="entry name" value="TrHb3_P"/>
    <property type="match status" value="1"/>
</dbReference>
<sequence length="130" mass="15777">MKMDVQCREDIDFLIRKFYSRVRKDELLGPIFNEVIDDWDKHMDHIADFWESSIFHVGKFKGNPMAKHMEVDQKADHSITQNHFGRWLQLWFTTLEEDFEGENTRLLKERARNMASIMFIRIFEARKKRP</sequence>
<dbReference type="RefSeq" id="WP_309936671.1">
    <property type="nucleotide sequence ID" value="NZ_AP025305.1"/>
</dbReference>
<organism evidence="1 2">
    <name type="scientific">Aureibacter tunicatorum</name>
    <dbReference type="NCBI Taxonomy" id="866807"/>
    <lineage>
        <taxon>Bacteria</taxon>
        <taxon>Pseudomonadati</taxon>
        <taxon>Bacteroidota</taxon>
        <taxon>Cytophagia</taxon>
        <taxon>Cytophagales</taxon>
        <taxon>Persicobacteraceae</taxon>
        <taxon>Aureibacter</taxon>
    </lineage>
</organism>
<accession>A0AAE3XJD9</accession>
<dbReference type="GO" id="GO:0020037">
    <property type="term" value="F:heme binding"/>
    <property type="evidence" value="ECO:0007669"/>
    <property type="project" value="InterPro"/>
</dbReference>
<name>A0AAE3XJD9_9BACT</name>
<evidence type="ECO:0000313" key="1">
    <source>
        <dbReference type="EMBL" id="MDR6237224.1"/>
    </source>
</evidence>
<dbReference type="GO" id="GO:0019825">
    <property type="term" value="F:oxygen binding"/>
    <property type="evidence" value="ECO:0007669"/>
    <property type="project" value="InterPro"/>
</dbReference>
<gene>
    <name evidence="1" type="ORF">HNQ88_000200</name>
</gene>
<dbReference type="InterPro" id="IPR012292">
    <property type="entry name" value="Globin/Proto"/>
</dbReference>
<keyword evidence="2" id="KW-1185">Reference proteome</keyword>
<dbReference type="InterPro" id="IPR009050">
    <property type="entry name" value="Globin-like_sf"/>
</dbReference>
<dbReference type="EMBL" id="JAVDQD010000001">
    <property type="protein sequence ID" value="MDR6237224.1"/>
    <property type="molecule type" value="Genomic_DNA"/>
</dbReference>
<comment type="caution">
    <text evidence="1">The sequence shown here is derived from an EMBL/GenBank/DDBJ whole genome shotgun (WGS) entry which is preliminary data.</text>
</comment>